<accession>V9W2V8</accession>
<name>V9W2V8_9RHOB</name>
<evidence type="ECO:0000313" key="2">
    <source>
        <dbReference type="Proteomes" id="UP000018780"/>
    </source>
</evidence>
<reference evidence="1 2" key="1">
    <citation type="submission" date="2013-09" db="EMBL/GenBank/DDBJ databases">
        <authorList>
            <consortium name="DOE Joint Genome Institute"/>
            <person name="Klenk H.-P."/>
            <person name="Huntemann M."/>
            <person name="Han J."/>
            <person name="Chen A."/>
            <person name="Kyrpides N."/>
            <person name="Mavromatis K."/>
            <person name="Markowitz V."/>
            <person name="Palaniappan K."/>
            <person name="Ivanova N."/>
            <person name="Schaumberg A."/>
            <person name="Pati A."/>
            <person name="Liolios K."/>
            <person name="Nordberg H.P."/>
            <person name="Cantor M.N."/>
            <person name="Hua S.X."/>
            <person name="Woyke T."/>
        </authorList>
    </citation>
    <scope>NUCLEOTIDE SEQUENCE [LARGE SCALE GENOMIC DNA]</scope>
    <source>
        <strain evidence="1 2">DSM 14336</strain>
        <plasmid evidence="2">1</plasmid>
    </source>
</reference>
<dbReference type="HOGENOM" id="CLU_3365653_0_0_5"/>
<keyword evidence="2" id="KW-1185">Reference proteome</keyword>
<gene>
    <name evidence="1" type="ORF">METH_22070</name>
</gene>
<dbReference type="EMBL" id="CP006774">
    <property type="protein sequence ID" value="AHD03517.1"/>
    <property type="molecule type" value="Genomic_DNA"/>
</dbReference>
<protein>
    <submittedName>
        <fullName evidence="1">Uncharacterized protein</fullName>
    </submittedName>
</protein>
<organism evidence="1 2">
    <name type="scientific">Leisingera methylohalidivorans DSM 14336</name>
    <dbReference type="NCBI Taxonomy" id="999552"/>
    <lineage>
        <taxon>Bacteria</taxon>
        <taxon>Pseudomonadati</taxon>
        <taxon>Pseudomonadota</taxon>
        <taxon>Alphaproteobacteria</taxon>
        <taxon>Rhodobacterales</taxon>
        <taxon>Roseobacteraceae</taxon>
        <taxon>Leisingera</taxon>
    </lineage>
</organism>
<dbReference type="KEGG" id="lmd:METH_22070"/>
<dbReference type="Proteomes" id="UP000018780">
    <property type="component" value="Plasmid unnamed"/>
</dbReference>
<sequence>MPLFVDDTIFADSCGTSGSAAFQIHTADGDAGCRK</sequence>
<keyword evidence="1" id="KW-0614">Plasmid</keyword>
<dbReference type="AlphaFoldDB" id="V9W2V8"/>
<geneLocation type="plasmid" evidence="2">
    <name>1</name>
</geneLocation>
<proteinExistence type="predicted"/>
<evidence type="ECO:0000313" key="1">
    <source>
        <dbReference type="EMBL" id="AHD03517.1"/>
    </source>
</evidence>